<evidence type="ECO:0000313" key="1">
    <source>
        <dbReference type="EMBL" id="MCX4238512.1"/>
    </source>
</evidence>
<organism evidence="1 2">
    <name type="scientific">Streptomyces ortus</name>
    <dbReference type="NCBI Taxonomy" id="2867268"/>
    <lineage>
        <taxon>Bacteria</taxon>
        <taxon>Bacillati</taxon>
        <taxon>Actinomycetota</taxon>
        <taxon>Actinomycetes</taxon>
        <taxon>Kitasatosporales</taxon>
        <taxon>Streptomycetaceae</taxon>
        <taxon>Streptomyces</taxon>
    </lineage>
</organism>
<name>A0ABT3VF01_9ACTN</name>
<proteinExistence type="predicted"/>
<dbReference type="EMBL" id="JAIFZO010000002">
    <property type="protein sequence ID" value="MCX4238512.1"/>
    <property type="molecule type" value="Genomic_DNA"/>
</dbReference>
<dbReference type="Proteomes" id="UP001165590">
    <property type="component" value="Unassembled WGS sequence"/>
</dbReference>
<evidence type="ECO:0000313" key="2">
    <source>
        <dbReference type="Proteomes" id="UP001165590"/>
    </source>
</evidence>
<dbReference type="RefSeq" id="WP_267030800.1">
    <property type="nucleotide sequence ID" value="NZ_JAIFZO010000002.1"/>
</dbReference>
<reference evidence="1" key="1">
    <citation type="journal article" date="2022" name="bioRxiv">
        <title>Discovery and biosynthetic assessment of Streptomyces ortus sp nov. isolated from a deep-sea sponge.</title>
        <authorList>
            <person name="Williams S.E."/>
        </authorList>
    </citation>
    <scope>NUCLEOTIDE SEQUENCE</scope>
    <source>
        <strain evidence="1">A15ISP2-DRY2</strain>
    </source>
</reference>
<gene>
    <name evidence="1" type="ORF">K3769_38220</name>
</gene>
<keyword evidence="2" id="KW-1185">Reference proteome</keyword>
<accession>A0ABT3VF01</accession>
<protein>
    <submittedName>
        <fullName evidence="1">Asp23/Gls24 family envelope stress response protein</fullName>
    </submittedName>
</protein>
<sequence>MTTHTDPPNASDDGIDDERLPCGRLLSRVWDDWEQQSDDPHRQSCPHCRNAVLGLDDLEVAVRDLRDETADSYASEATSLTRRVMEVVRLELRPGRPVPLGEPDEDLWIMEAVAARALRAAAETVSGVRAGSCRFLPHPTPESSESSTTSDAFEGPFVVRLAIHAPAGVPLPELAEEVRGRVREAADRELGVAVAAIDVHVTDLIHSADDSQGGRT</sequence>
<comment type="caution">
    <text evidence="1">The sequence shown here is derived from an EMBL/GenBank/DDBJ whole genome shotgun (WGS) entry which is preliminary data.</text>
</comment>